<dbReference type="Gramene" id="mRNA:HanXRQr2_Chr02g0049831">
    <property type="protein sequence ID" value="mRNA:HanXRQr2_Chr02g0049831"/>
    <property type="gene ID" value="HanXRQr2_Chr02g0049831"/>
</dbReference>
<evidence type="ECO:0000313" key="1">
    <source>
        <dbReference type="EMBL" id="KAF5817170.1"/>
    </source>
</evidence>
<proteinExistence type="predicted"/>
<comment type="caution">
    <text evidence="1">The sequence shown here is derived from an EMBL/GenBank/DDBJ whole genome shotgun (WGS) entry which is preliminary data.</text>
</comment>
<protein>
    <submittedName>
        <fullName evidence="1">Uncharacterized protein</fullName>
    </submittedName>
</protein>
<evidence type="ECO:0000313" key="2">
    <source>
        <dbReference type="Proteomes" id="UP000215914"/>
    </source>
</evidence>
<dbReference type="PANTHER" id="PTHR34835">
    <property type="entry name" value="OS07G0283600 PROTEIN-RELATED"/>
    <property type="match status" value="1"/>
</dbReference>
<accession>A0A9K3JKW7</accession>
<reference evidence="1" key="2">
    <citation type="submission" date="2020-06" db="EMBL/GenBank/DDBJ databases">
        <title>Helianthus annuus Genome sequencing and assembly Release 2.</title>
        <authorList>
            <person name="Gouzy J."/>
            <person name="Langlade N."/>
            <person name="Munos S."/>
        </authorList>
    </citation>
    <scope>NUCLEOTIDE SEQUENCE</scope>
    <source>
        <tissue evidence="1">Leaves</tissue>
    </source>
</reference>
<dbReference type="Proteomes" id="UP000215914">
    <property type="component" value="Unassembled WGS sequence"/>
</dbReference>
<organism evidence="1 2">
    <name type="scientific">Helianthus annuus</name>
    <name type="common">Common sunflower</name>
    <dbReference type="NCBI Taxonomy" id="4232"/>
    <lineage>
        <taxon>Eukaryota</taxon>
        <taxon>Viridiplantae</taxon>
        <taxon>Streptophyta</taxon>
        <taxon>Embryophyta</taxon>
        <taxon>Tracheophyta</taxon>
        <taxon>Spermatophyta</taxon>
        <taxon>Magnoliopsida</taxon>
        <taxon>eudicotyledons</taxon>
        <taxon>Gunneridae</taxon>
        <taxon>Pentapetalae</taxon>
        <taxon>asterids</taxon>
        <taxon>campanulids</taxon>
        <taxon>Asterales</taxon>
        <taxon>Asteraceae</taxon>
        <taxon>Asteroideae</taxon>
        <taxon>Heliantheae alliance</taxon>
        <taxon>Heliantheae</taxon>
        <taxon>Helianthus</taxon>
    </lineage>
</organism>
<sequence>MGFVRMLTFSVDGLPAKLGYFVVDNFNPDKMLICTPAGDIKVNRKVIHKLLGIPTGGQKFSSIGKLPMVSDAITEWRARYPGAMVPPTKMVKMIDDSDGEDSFDFRMDFIMCFVAVLVDCHKQSCLREEILEYLDEEMDFATIDWCDFVVEKLRTCKDTWNRLDPQSFFVGPLAILMLLYVDSVECTGMEVDSAVCPLAFWNFKRLRERERLEILAGGFGTGRFKGLTRPRNYNVEQWATKEVKLDALTCVFCN</sequence>
<gene>
    <name evidence="1" type="ORF">HanXRQr2_Chr02g0049831</name>
</gene>
<dbReference type="EMBL" id="MNCJ02000317">
    <property type="protein sequence ID" value="KAF5817170.1"/>
    <property type="molecule type" value="Genomic_DNA"/>
</dbReference>
<keyword evidence="2" id="KW-1185">Reference proteome</keyword>
<reference evidence="1" key="1">
    <citation type="journal article" date="2017" name="Nature">
        <title>The sunflower genome provides insights into oil metabolism, flowering and Asterid evolution.</title>
        <authorList>
            <person name="Badouin H."/>
            <person name="Gouzy J."/>
            <person name="Grassa C.J."/>
            <person name="Murat F."/>
            <person name="Staton S.E."/>
            <person name="Cottret L."/>
            <person name="Lelandais-Briere C."/>
            <person name="Owens G.L."/>
            <person name="Carrere S."/>
            <person name="Mayjonade B."/>
            <person name="Legrand L."/>
            <person name="Gill N."/>
            <person name="Kane N.C."/>
            <person name="Bowers J.E."/>
            <person name="Hubner S."/>
            <person name="Bellec A."/>
            <person name="Berard A."/>
            <person name="Berges H."/>
            <person name="Blanchet N."/>
            <person name="Boniface M.C."/>
            <person name="Brunel D."/>
            <person name="Catrice O."/>
            <person name="Chaidir N."/>
            <person name="Claudel C."/>
            <person name="Donnadieu C."/>
            <person name="Faraut T."/>
            <person name="Fievet G."/>
            <person name="Helmstetter N."/>
            <person name="King M."/>
            <person name="Knapp S.J."/>
            <person name="Lai Z."/>
            <person name="Le Paslier M.C."/>
            <person name="Lippi Y."/>
            <person name="Lorenzon L."/>
            <person name="Mandel J.R."/>
            <person name="Marage G."/>
            <person name="Marchand G."/>
            <person name="Marquand E."/>
            <person name="Bret-Mestries E."/>
            <person name="Morien E."/>
            <person name="Nambeesan S."/>
            <person name="Nguyen T."/>
            <person name="Pegot-Espagnet P."/>
            <person name="Pouilly N."/>
            <person name="Raftis F."/>
            <person name="Sallet E."/>
            <person name="Schiex T."/>
            <person name="Thomas J."/>
            <person name="Vandecasteele C."/>
            <person name="Vares D."/>
            <person name="Vear F."/>
            <person name="Vautrin S."/>
            <person name="Crespi M."/>
            <person name="Mangin B."/>
            <person name="Burke J.M."/>
            <person name="Salse J."/>
            <person name="Munos S."/>
            <person name="Vincourt P."/>
            <person name="Rieseberg L.H."/>
            <person name="Langlade N.B."/>
        </authorList>
    </citation>
    <scope>NUCLEOTIDE SEQUENCE</scope>
    <source>
        <tissue evidence="1">Leaves</tissue>
    </source>
</reference>
<dbReference type="AlphaFoldDB" id="A0A9K3JKW7"/>
<name>A0A9K3JKW7_HELAN</name>
<dbReference type="PANTHER" id="PTHR34835:SF90">
    <property type="entry name" value="AMINOTRANSFERASE-LIKE PLANT MOBILE DOMAIN-CONTAINING PROTEIN"/>
    <property type="match status" value="1"/>
</dbReference>